<dbReference type="InterPro" id="IPR036390">
    <property type="entry name" value="WH_DNA-bd_sf"/>
</dbReference>
<dbReference type="PROSITE" id="PS50987">
    <property type="entry name" value="HTH_ARSR_2"/>
    <property type="match status" value="1"/>
</dbReference>
<evidence type="ECO:0000259" key="4">
    <source>
        <dbReference type="PROSITE" id="PS50987"/>
    </source>
</evidence>
<keyword evidence="2" id="KW-0238">DNA-binding</keyword>
<evidence type="ECO:0000313" key="5">
    <source>
        <dbReference type="EMBL" id="RJK97408.1"/>
    </source>
</evidence>
<dbReference type="Proteomes" id="UP000285530">
    <property type="component" value="Unassembled WGS sequence"/>
</dbReference>
<evidence type="ECO:0000256" key="3">
    <source>
        <dbReference type="ARBA" id="ARBA00023163"/>
    </source>
</evidence>
<dbReference type="SUPFAM" id="SSF46785">
    <property type="entry name" value="Winged helix' DNA-binding domain"/>
    <property type="match status" value="1"/>
</dbReference>
<dbReference type="CDD" id="cd00090">
    <property type="entry name" value="HTH_ARSR"/>
    <property type="match status" value="1"/>
</dbReference>
<dbReference type="InterPro" id="IPR011991">
    <property type="entry name" value="ArsR-like_HTH"/>
</dbReference>
<sequence>MTGDSQHDIAALAPLIGQAEQAAGLLKALGHDGRLTILCHLMTGPKSVTELEKLLSARQAIVSQQLARLRHEGLVSARREGQAIFYSLHDPRVERLVAVLAQIYAGPSQA</sequence>
<comment type="caution">
    <text evidence="5">The sequence shown here is derived from an EMBL/GenBank/DDBJ whole genome shotgun (WGS) entry which is preliminary data.</text>
</comment>
<keyword evidence="1" id="KW-0805">Transcription regulation</keyword>
<dbReference type="GO" id="GO:0003677">
    <property type="term" value="F:DNA binding"/>
    <property type="evidence" value="ECO:0007669"/>
    <property type="project" value="UniProtKB-KW"/>
</dbReference>
<evidence type="ECO:0000256" key="2">
    <source>
        <dbReference type="ARBA" id="ARBA00023125"/>
    </source>
</evidence>
<name>A0A418ZRC1_9RHOB</name>
<accession>A0A418ZRC1</accession>
<dbReference type="InterPro" id="IPR001845">
    <property type="entry name" value="HTH_ArsR_DNA-bd_dom"/>
</dbReference>
<protein>
    <submittedName>
        <fullName evidence="5">Transcriptional regulator</fullName>
    </submittedName>
</protein>
<reference evidence="5 6" key="1">
    <citation type="submission" date="2018-09" db="EMBL/GenBank/DDBJ databases">
        <title>Paracoccus onubensis nov. sp. a moderate halophilic bacterium isolated from Gruta de las Maravillas (Aracena, Spain).</title>
        <authorList>
            <person name="Jurado V."/>
            <person name="Gutierrez-Patricio S."/>
            <person name="Gonzalez-Pimentel J.L."/>
            <person name="Laiz L."/>
            <person name="Saiz-Jimenez C."/>
        </authorList>
    </citation>
    <scope>NUCLEOTIDE SEQUENCE [LARGE SCALE GENOMIC DNA]</scope>
    <source>
        <strain evidence="5 6">DSM 19484</strain>
    </source>
</reference>
<dbReference type="InterPro" id="IPR036388">
    <property type="entry name" value="WH-like_DNA-bd_sf"/>
</dbReference>
<keyword evidence="3" id="KW-0804">Transcription</keyword>
<dbReference type="PANTHER" id="PTHR43132">
    <property type="entry name" value="ARSENICAL RESISTANCE OPERON REPRESSOR ARSR-RELATED"/>
    <property type="match status" value="1"/>
</dbReference>
<dbReference type="SMART" id="SM00418">
    <property type="entry name" value="HTH_ARSR"/>
    <property type="match status" value="1"/>
</dbReference>
<evidence type="ECO:0000256" key="1">
    <source>
        <dbReference type="ARBA" id="ARBA00023015"/>
    </source>
</evidence>
<dbReference type="RefSeq" id="WP_119887595.1">
    <property type="nucleotide sequence ID" value="NZ_CP067169.1"/>
</dbReference>
<organism evidence="5 6">
    <name type="scientific">Paracoccus aestuarii</name>
    <dbReference type="NCBI Taxonomy" id="453842"/>
    <lineage>
        <taxon>Bacteria</taxon>
        <taxon>Pseudomonadati</taxon>
        <taxon>Pseudomonadota</taxon>
        <taxon>Alphaproteobacteria</taxon>
        <taxon>Rhodobacterales</taxon>
        <taxon>Paracoccaceae</taxon>
        <taxon>Paracoccus</taxon>
    </lineage>
</organism>
<dbReference type="PANTHER" id="PTHR43132:SF2">
    <property type="entry name" value="ARSENICAL RESISTANCE OPERON REPRESSOR ARSR-RELATED"/>
    <property type="match status" value="1"/>
</dbReference>
<dbReference type="GO" id="GO:0003700">
    <property type="term" value="F:DNA-binding transcription factor activity"/>
    <property type="evidence" value="ECO:0007669"/>
    <property type="project" value="InterPro"/>
</dbReference>
<dbReference type="EMBL" id="QZEV01000131">
    <property type="protein sequence ID" value="RJK97408.1"/>
    <property type="molecule type" value="Genomic_DNA"/>
</dbReference>
<evidence type="ECO:0000313" key="6">
    <source>
        <dbReference type="Proteomes" id="UP000285530"/>
    </source>
</evidence>
<dbReference type="AlphaFoldDB" id="A0A418ZRC1"/>
<proteinExistence type="predicted"/>
<dbReference type="Pfam" id="PF01022">
    <property type="entry name" value="HTH_5"/>
    <property type="match status" value="1"/>
</dbReference>
<dbReference type="InterPro" id="IPR051011">
    <property type="entry name" value="Metal_resp_trans_reg"/>
</dbReference>
<feature type="domain" description="HTH arsR-type" evidence="4">
    <location>
        <begin position="16"/>
        <end position="108"/>
    </location>
</feature>
<gene>
    <name evidence="5" type="ORF">D3P06_16535</name>
</gene>
<keyword evidence="6" id="KW-1185">Reference proteome</keyword>
<dbReference type="PRINTS" id="PR00778">
    <property type="entry name" value="HTHARSR"/>
</dbReference>
<dbReference type="Gene3D" id="1.10.10.10">
    <property type="entry name" value="Winged helix-like DNA-binding domain superfamily/Winged helix DNA-binding domain"/>
    <property type="match status" value="1"/>
</dbReference>
<dbReference type="NCBIfam" id="NF033788">
    <property type="entry name" value="HTH_metalloreg"/>
    <property type="match status" value="1"/>
</dbReference>
<dbReference type="OrthoDB" id="194599at2"/>